<dbReference type="InterPro" id="IPR002656">
    <property type="entry name" value="Acyl_transf_3_dom"/>
</dbReference>
<feature type="transmembrane region" description="Helical" evidence="1">
    <location>
        <begin position="295"/>
        <end position="317"/>
    </location>
</feature>
<feature type="transmembrane region" description="Helical" evidence="1">
    <location>
        <begin position="200"/>
        <end position="221"/>
    </location>
</feature>
<keyword evidence="1" id="KW-0472">Membrane</keyword>
<dbReference type="EMBL" id="CP036525">
    <property type="protein sequence ID" value="QDT03481.1"/>
    <property type="molecule type" value="Genomic_DNA"/>
</dbReference>
<dbReference type="GO" id="GO:0000271">
    <property type="term" value="P:polysaccharide biosynthetic process"/>
    <property type="evidence" value="ECO:0007669"/>
    <property type="project" value="TreeGrafter"/>
</dbReference>
<evidence type="ECO:0000259" key="2">
    <source>
        <dbReference type="Pfam" id="PF01757"/>
    </source>
</evidence>
<feature type="domain" description="Acyltransferase 3" evidence="2">
    <location>
        <begin position="15"/>
        <end position="312"/>
    </location>
</feature>
<dbReference type="AlphaFoldDB" id="A0A517N8M2"/>
<dbReference type="PANTHER" id="PTHR23028:SF53">
    <property type="entry name" value="ACYL_TRANSF_3 DOMAIN-CONTAINING PROTEIN"/>
    <property type="match status" value="1"/>
</dbReference>
<feature type="transmembrane region" description="Helical" evidence="1">
    <location>
        <begin position="141"/>
        <end position="158"/>
    </location>
</feature>
<keyword evidence="1" id="KW-1133">Transmembrane helix</keyword>
<keyword evidence="3" id="KW-0808">Transferase</keyword>
<dbReference type="Proteomes" id="UP000318538">
    <property type="component" value="Chromosome"/>
</dbReference>
<dbReference type="EC" id="2.3.1.-" evidence="3"/>
<gene>
    <name evidence="3" type="primary">oatA_1</name>
    <name evidence="3" type="ORF">K227x_18650</name>
</gene>
<proteinExistence type="predicted"/>
<name>A0A517N8M2_9BACT</name>
<dbReference type="GO" id="GO:0016020">
    <property type="term" value="C:membrane"/>
    <property type="evidence" value="ECO:0007669"/>
    <property type="project" value="TreeGrafter"/>
</dbReference>
<evidence type="ECO:0000313" key="4">
    <source>
        <dbReference type="Proteomes" id="UP000318538"/>
    </source>
</evidence>
<organism evidence="3 4">
    <name type="scientific">Rubripirellula lacrimiformis</name>
    <dbReference type="NCBI Taxonomy" id="1930273"/>
    <lineage>
        <taxon>Bacteria</taxon>
        <taxon>Pseudomonadati</taxon>
        <taxon>Planctomycetota</taxon>
        <taxon>Planctomycetia</taxon>
        <taxon>Pirellulales</taxon>
        <taxon>Pirellulaceae</taxon>
        <taxon>Rubripirellula</taxon>
    </lineage>
</organism>
<dbReference type="PANTHER" id="PTHR23028">
    <property type="entry name" value="ACETYLTRANSFERASE"/>
    <property type="match status" value="1"/>
</dbReference>
<feature type="transmembrane region" description="Helical" evidence="1">
    <location>
        <begin position="60"/>
        <end position="79"/>
    </location>
</feature>
<reference evidence="3 4" key="1">
    <citation type="submission" date="2019-02" db="EMBL/GenBank/DDBJ databases">
        <title>Deep-cultivation of Planctomycetes and their phenomic and genomic characterization uncovers novel biology.</title>
        <authorList>
            <person name="Wiegand S."/>
            <person name="Jogler M."/>
            <person name="Boedeker C."/>
            <person name="Pinto D."/>
            <person name="Vollmers J."/>
            <person name="Rivas-Marin E."/>
            <person name="Kohn T."/>
            <person name="Peeters S.H."/>
            <person name="Heuer A."/>
            <person name="Rast P."/>
            <person name="Oberbeckmann S."/>
            <person name="Bunk B."/>
            <person name="Jeske O."/>
            <person name="Meyerdierks A."/>
            <person name="Storesund J.E."/>
            <person name="Kallscheuer N."/>
            <person name="Luecker S."/>
            <person name="Lage O.M."/>
            <person name="Pohl T."/>
            <person name="Merkel B.J."/>
            <person name="Hornburger P."/>
            <person name="Mueller R.-W."/>
            <person name="Bruemmer F."/>
            <person name="Labrenz M."/>
            <person name="Spormann A.M."/>
            <person name="Op den Camp H."/>
            <person name="Overmann J."/>
            <person name="Amann R."/>
            <person name="Jetten M.S.M."/>
            <person name="Mascher T."/>
            <person name="Medema M.H."/>
            <person name="Devos D.P."/>
            <person name="Kaster A.-K."/>
            <person name="Ovreas L."/>
            <person name="Rohde M."/>
            <person name="Galperin M.Y."/>
            <person name="Jogler C."/>
        </authorList>
    </citation>
    <scope>NUCLEOTIDE SEQUENCE [LARGE SCALE GENOMIC DNA]</scope>
    <source>
        <strain evidence="3 4">K22_7</strain>
    </source>
</reference>
<feature type="transmembrane region" description="Helical" evidence="1">
    <location>
        <begin position="20"/>
        <end position="39"/>
    </location>
</feature>
<keyword evidence="1" id="KW-0812">Transmembrane</keyword>
<accession>A0A517N8M2</accession>
<dbReference type="KEGG" id="rlc:K227x_18650"/>
<feature type="transmembrane region" description="Helical" evidence="1">
    <location>
        <begin position="265"/>
        <end position="283"/>
    </location>
</feature>
<feature type="transmembrane region" description="Helical" evidence="1">
    <location>
        <begin position="227"/>
        <end position="244"/>
    </location>
</feature>
<dbReference type="GO" id="GO:0016747">
    <property type="term" value="F:acyltransferase activity, transferring groups other than amino-acyl groups"/>
    <property type="evidence" value="ECO:0007669"/>
    <property type="project" value="InterPro"/>
</dbReference>
<feature type="transmembrane region" description="Helical" evidence="1">
    <location>
        <begin position="119"/>
        <end position="136"/>
    </location>
</feature>
<evidence type="ECO:0000256" key="1">
    <source>
        <dbReference type="SAM" id="Phobius"/>
    </source>
</evidence>
<dbReference type="InterPro" id="IPR050879">
    <property type="entry name" value="Acyltransferase_3"/>
</dbReference>
<keyword evidence="3" id="KW-0012">Acyltransferase</keyword>
<keyword evidence="4" id="KW-1185">Reference proteome</keyword>
<protein>
    <submittedName>
        <fullName evidence="3">O-acetyltransferase OatA</fullName>
        <ecNumber evidence="3">2.3.1.-</ecNumber>
    </submittedName>
</protein>
<evidence type="ECO:0000313" key="3">
    <source>
        <dbReference type="EMBL" id="QDT03481.1"/>
    </source>
</evidence>
<dbReference type="Pfam" id="PF01757">
    <property type="entry name" value="Acyl_transf_3"/>
    <property type="match status" value="1"/>
</dbReference>
<sequence>MAAHFAGGASFLVSRLGLPGVQLFFALSGFLITGILLDCKRLSKSQSNLATLGRFYIRRALRIFPLYYLGIIVFAGFLTPNLRSNLVWFLTYTVNIGKAFGSENWAPLNHFWTLAVEEQFYIAWPWIVLLCSITVIKRVSYVLILLGIITRLAIYFAGGSLTAIQQLTPCCFEPLALGALFAIWKSDTQNIDRLKRNARGCLWLGLAMSAALFAGASWTVLGVLAPIAYAMLFAPMIFLVAINSGSPSLKLLRLPAVTYLGRISYGIYVWHLPVLGGFYSLNIDLNAWVPSPWHAILRTLLLTLLTILLSSLSWILFEKPINSLKRHYPYRVSEA</sequence>
<feature type="transmembrane region" description="Helical" evidence="1">
    <location>
        <begin position="164"/>
        <end position="184"/>
    </location>
</feature>